<keyword evidence="1" id="KW-0812">Transmembrane</keyword>
<dbReference type="EMBL" id="JABVEC010000003">
    <property type="protein sequence ID" value="MBC6465070.1"/>
    <property type="molecule type" value="Genomic_DNA"/>
</dbReference>
<reference evidence="2 3" key="1">
    <citation type="submission" date="2020-06" db="EMBL/GenBank/DDBJ databases">
        <title>Actinomadura xiongansis sp. nov., isolated from soil of Baiyangdian.</title>
        <authorList>
            <person name="Zhang X."/>
        </authorList>
    </citation>
    <scope>NUCLEOTIDE SEQUENCE [LARGE SCALE GENOMIC DNA]</scope>
    <source>
        <strain evidence="2 3">HBUM206468</strain>
    </source>
</reference>
<proteinExistence type="predicted"/>
<evidence type="ECO:0000313" key="3">
    <source>
        <dbReference type="Proteomes" id="UP000805614"/>
    </source>
</evidence>
<evidence type="ECO:0008006" key="4">
    <source>
        <dbReference type="Google" id="ProtNLM"/>
    </source>
</evidence>
<organism evidence="2 3">
    <name type="scientific">Actinomadura alba</name>
    <dbReference type="NCBI Taxonomy" id="406431"/>
    <lineage>
        <taxon>Bacteria</taxon>
        <taxon>Bacillati</taxon>
        <taxon>Actinomycetota</taxon>
        <taxon>Actinomycetes</taxon>
        <taxon>Streptosporangiales</taxon>
        <taxon>Thermomonosporaceae</taxon>
        <taxon>Actinomadura</taxon>
    </lineage>
</organism>
<keyword evidence="1" id="KW-0472">Membrane</keyword>
<gene>
    <name evidence="2" type="ORF">HKK74_06125</name>
</gene>
<dbReference type="RefSeq" id="WP_187242087.1">
    <property type="nucleotide sequence ID" value="NZ_BAAAOK010000017.1"/>
</dbReference>
<name>A0ABR7LKQ3_9ACTN</name>
<evidence type="ECO:0000256" key="1">
    <source>
        <dbReference type="SAM" id="Phobius"/>
    </source>
</evidence>
<evidence type="ECO:0000313" key="2">
    <source>
        <dbReference type="EMBL" id="MBC6465070.1"/>
    </source>
</evidence>
<accession>A0ABR7LKQ3</accession>
<feature type="transmembrane region" description="Helical" evidence="1">
    <location>
        <begin position="20"/>
        <end position="39"/>
    </location>
</feature>
<sequence>MGIWRGAGRSVGGRLGGPRVWGAALAVGVAAPAVAVVVASGAGGGPEALAAGSQIACTGFAGSTEFRPGIKITSGSTEATNSASLASVLTGCLSGGQPTITQGTVTWSKVPGTTSCDPTKGSGGFTADSRHPVTITWKNVSGGTVGTSTITGTGGYTITASGTVTATASGTVTAGLFNGGTAVPVFLSLIADLANCALPGGATTATATGSFAIT</sequence>
<keyword evidence="3" id="KW-1185">Reference proteome</keyword>
<comment type="caution">
    <text evidence="2">The sequence shown here is derived from an EMBL/GenBank/DDBJ whole genome shotgun (WGS) entry which is preliminary data.</text>
</comment>
<dbReference type="Proteomes" id="UP000805614">
    <property type="component" value="Unassembled WGS sequence"/>
</dbReference>
<protein>
    <recommendedName>
        <fullName evidence="4">Ig-like domain-containing protein</fullName>
    </recommendedName>
</protein>
<keyword evidence="1" id="KW-1133">Transmembrane helix</keyword>